<dbReference type="PANTHER" id="PTHR10434">
    <property type="entry name" value="1-ACYL-SN-GLYCEROL-3-PHOSPHATE ACYLTRANSFERASE"/>
    <property type="match status" value="1"/>
</dbReference>
<name>A0A318EBT1_9GAMM</name>
<keyword evidence="3 8" id="KW-0808">Transferase</keyword>
<proteinExistence type="predicted"/>
<dbReference type="PANTHER" id="PTHR10434:SF64">
    <property type="entry name" value="1-ACYL-SN-GLYCEROL-3-PHOSPHATE ACYLTRANSFERASE-RELATED"/>
    <property type="match status" value="1"/>
</dbReference>
<evidence type="ECO:0000259" key="7">
    <source>
        <dbReference type="SMART" id="SM00563"/>
    </source>
</evidence>
<dbReference type="SUPFAM" id="SSF69593">
    <property type="entry name" value="Glycerol-3-phosphate (1)-acyltransferase"/>
    <property type="match status" value="1"/>
</dbReference>
<keyword evidence="5 8" id="KW-0012">Acyltransferase</keyword>
<keyword evidence="2" id="KW-0444">Lipid biosynthesis</keyword>
<comment type="pathway">
    <text evidence="1">Lipid metabolism.</text>
</comment>
<gene>
    <name evidence="8" type="ORF">C8D93_103136</name>
</gene>
<dbReference type="CDD" id="cd07989">
    <property type="entry name" value="LPLAT_AGPAT-like"/>
    <property type="match status" value="1"/>
</dbReference>
<evidence type="ECO:0000256" key="5">
    <source>
        <dbReference type="ARBA" id="ARBA00023315"/>
    </source>
</evidence>
<dbReference type="Pfam" id="PF01553">
    <property type="entry name" value="Acyltransferase"/>
    <property type="match status" value="1"/>
</dbReference>
<dbReference type="SMART" id="SM00563">
    <property type="entry name" value="PlsC"/>
    <property type="match status" value="1"/>
</dbReference>
<keyword evidence="4" id="KW-0443">Lipid metabolism</keyword>
<accession>A0A318EBT1</accession>
<dbReference type="GO" id="GO:0003841">
    <property type="term" value="F:1-acylglycerol-3-phosphate O-acyltransferase activity"/>
    <property type="evidence" value="ECO:0007669"/>
    <property type="project" value="TreeGrafter"/>
</dbReference>
<comment type="caution">
    <text evidence="8">The sequence shown here is derived from an EMBL/GenBank/DDBJ whole genome shotgun (WGS) entry which is preliminary data.</text>
</comment>
<feature type="region of interest" description="Disordered" evidence="6">
    <location>
        <begin position="246"/>
        <end position="267"/>
    </location>
</feature>
<dbReference type="GO" id="GO:0006654">
    <property type="term" value="P:phosphatidic acid biosynthetic process"/>
    <property type="evidence" value="ECO:0007669"/>
    <property type="project" value="TreeGrafter"/>
</dbReference>
<dbReference type="InterPro" id="IPR002123">
    <property type="entry name" value="Plipid/glycerol_acylTrfase"/>
</dbReference>
<feature type="domain" description="Phospholipid/glycerol acyltransferase" evidence="7">
    <location>
        <begin position="68"/>
        <end position="185"/>
    </location>
</feature>
<feature type="compositionally biased region" description="Low complexity" evidence="6">
    <location>
        <begin position="253"/>
        <end position="267"/>
    </location>
</feature>
<keyword evidence="9" id="KW-1185">Reference proteome</keyword>
<dbReference type="AlphaFoldDB" id="A0A318EBT1"/>
<evidence type="ECO:0000256" key="1">
    <source>
        <dbReference type="ARBA" id="ARBA00005189"/>
    </source>
</evidence>
<dbReference type="EMBL" id="QICN01000003">
    <property type="protein sequence ID" value="PXV69562.1"/>
    <property type="molecule type" value="Genomic_DNA"/>
</dbReference>
<reference evidence="8 9" key="1">
    <citation type="submission" date="2018-04" db="EMBL/GenBank/DDBJ databases">
        <title>Genomic Encyclopedia of Type Strains, Phase IV (KMG-IV): sequencing the most valuable type-strain genomes for metagenomic binning, comparative biology and taxonomic classification.</title>
        <authorList>
            <person name="Goeker M."/>
        </authorList>
    </citation>
    <scope>NUCLEOTIDE SEQUENCE [LARGE SCALE GENOMIC DNA]</scope>
    <source>
        <strain evidence="8 9">DSM 104150</strain>
    </source>
</reference>
<dbReference type="RefSeq" id="WP_170123942.1">
    <property type="nucleotide sequence ID" value="NZ_CAKZQT010000021.1"/>
</dbReference>
<protein>
    <submittedName>
        <fullName evidence="8">Lyso-ornithine lipid acyltransferase</fullName>
    </submittedName>
</protein>
<sequence length="267" mass="28544">MPPRLQACLRGAHLIVHLIVGLTAALAVRLDPTGHLHPELIAQRWSRRLLRILDIRVTVRGTPVDGARITVANHVSWLDIPLLAACAPTRFIAKSEIRDWPVAGWLANAAGTFYIRRGKGGARPVAERLVPHLSGGGTAELSPNVTLFPEGTTTDGHQVLAFHARLFAAAIDAAVPVQPAALRYGPDAQGREIAPFIGDDDLLHHILRLLGARGLTAELIWCAPLPLPHTDRSTLAAQSEQAVREALSTSTSPAVRTPVRPPAALAA</sequence>
<evidence type="ECO:0000313" key="9">
    <source>
        <dbReference type="Proteomes" id="UP000248330"/>
    </source>
</evidence>
<evidence type="ECO:0000256" key="3">
    <source>
        <dbReference type="ARBA" id="ARBA00022679"/>
    </source>
</evidence>
<organism evidence="8 9">
    <name type="scientific">Sinimarinibacterium flocculans</name>
    <dbReference type="NCBI Taxonomy" id="985250"/>
    <lineage>
        <taxon>Bacteria</taxon>
        <taxon>Pseudomonadati</taxon>
        <taxon>Pseudomonadota</taxon>
        <taxon>Gammaproteobacteria</taxon>
        <taxon>Nevskiales</taxon>
        <taxon>Nevskiaceae</taxon>
        <taxon>Sinimarinibacterium</taxon>
    </lineage>
</organism>
<evidence type="ECO:0000256" key="2">
    <source>
        <dbReference type="ARBA" id="ARBA00022516"/>
    </source>
</evidence>
<dbReference type="Proteomes" id="UP000248330">
    <property type="component" value="Unassembled WGS sequence"/>
</dbReference>
<evidence type="ECO:0000256" key="4">
    <source>
        <dbReference type="ARBA" id="ARBA00023098"/>
    </source>
</evidence>
<evidence type="ECO:0000256" key="6">
    <source>
        <dbReference type="SAM" id="MobiDB-lite"/>
    </source>
</evidence>
<evidence type="ECO:0000313" key="8">
    <source>
        <dbReference type="EMBL" id="PXV69562.1"/>
    </source>
</evidence>